<dbReference type="Proteomes" id="UP000281955">
    <property type="component" value="Unassembled WGS sequence"/>
</dbReference>
<organism evidence="4 5">
    <name type="scientific">Motilibacter peucedani</name>
    <dbReference type="NCBI Taxonomy" id="598650"/>
    <lineage>
        <taxon>Bacteria</taxon>
        <taxon>Bacillati</taxon>
        <taxon>Actinomycetota</taxon>
        <taxon>Actinomycetes</taxon>
        <taxon>Motilibacterales</taxon>
        <taxon>Motilibacteraceae</taxon>
        <taxon>Motilibacter</taxon>
    </lineage>
</organism>
<keyword evidence="1 4" id="KW-0808">Transferase</keyword>
<dbReference type="PANTHER" id="PTHR10434:SF11">
    <property type="entry name" value="1-ACYL-SN-GLYCEROL-3-PHOSPHATE ACYLTRANSFERASE"/>
    <property type="match status" value="1"/>
</dbReference>
<dbReference type="InParanoid" id="A0A420XM10"/>
<dbReference type="InterPro" id="IPR002123">
    <property type="entry name" value="Plipid/glycerol_acylTrfase"/>
</dbReference>
<proteinExistence type="predicted"/>
<feature type="domain" description="Phospholipid/glycerol acyltransferase" evidence="3">
    <location>
        <begin position="34"/>
        <end position="153"/>
    </location>
</feature>
<protein>
    <submittedName>
        <fullName evidence="4">1-acyl-sn-glycerol-3-phosphate acyltransferase</fullName>
    </submittedName>
</protein>
<dbReference type="Pfam" id="PF01553">
    <property type="entry name" value="Acyltransferase"/>
    <property type="match status" value="1"/>
</dbReference>
<accession>A0A420XM10</accession>
<comment type="caution">
    <text evidence="4">The sequence shown here is derived from an EMBL/GenBank/DDBJ whole genome shotgun (WGS) entry which is preliminary data.</text>
</comment>
<sequence length="224" mass="23736">MLYRVVRLLLSVLRHTVYRPVVQGRDNVATSGPVILASNHVSFIDSIVIPLVAPRDVAFLAKAEYFTGPGISVVFTRAFFTALNAIPVKRGDTAAAHRSLETALEVLRAGGAFGIYPEGTRSRDGRLYRGRAGVAWLAMASGAPVVPVGVIGTERLLPVGAWVPRLARVTVRFGEPLHADDLPPGLSPAAARREFTDRVMAAIAALSEQEVAGDYAPGSEAAAA</sequence>
<dbReference type="CDD" id="cd07989">
    <property type="entry name" value="LPLAT_AGPAT-like"/>
    <property type="match status" value="1"/>
</dbReference>
<dbReference type="RefSeq" id="WP_121194364.1">
    <property type="nucleotide sequence ID" value="NZ_RBWV01000014.1"/>
</dbReference>
<gene>
    <name evidence="4" type="ORF">CLV35_3066</name>
</gene>
<name>A0A420XM10_9ACTN</name>
<dbReference type="EMBL" id="RBWV01000014">
    <property type="protein sequence ID" value="RKS71270.1"/>
    <property type="molecule type" value="Genomic_DNA"/>
</dbReference>
<keyword evidence="5" id="KW-1185">Reference proteome</keyword>
<dbReference type="AlphaFoldDB" id="A0A420XM10"/>
<dbReference type="GO" id="GO:0005886">
    <property type="term" value="C:plasma membrane"/>
    <property type="evidence" value="ECO:0007669"/>
    <property type="project" value="TreeGrafter"/>
</dbReference>
<dbReference type="PANTHER" id="PTHR10434">
    <property type="entry name" value="1-ACYL-SN-GLYCEROL-3-PHOSPHATE ACYLTRANSFERASE"/>
    <property type="match status" value="1"/>
</dbReference>
<dbReference type="SMART" id="SM00563">
    <property type="entry name" value="PlsC"/>
    <property type="match status" value="1"/>
</dbReference>
<dbReference type="GO" id="GO:0006654">
    <property type="term" value="P:phosphatidic acid biosynthetic process"/>
    <property type="evidence" value="ECO:0007669"/>
    <property type="project" value="TreeGrafter"/>
</dbReference>
<evidence type="ECO:0000259" key="3">
    <source>
        <dbReference type="SMART" id="SM00563"/>
    </source>
</evidence>
<dbReference type="SUPFAM" id="SSF69593">
    <property type="entry name" value="Glycerol-3-phosphate (1)-acyltransferase"/>
    <property type="match status" value="1"/>
</dbReference>
<evidence type="ECO:0000256" key="2">
    <source>
        <dbReference type="ARBA" id="ARBA00023315"/>
    </source>
</evidence>
<evidence type="ECO:0000313" key="5">
    <source>
        <dbReference type="Proteomes" id="UP000281955"/>
    </source>
</evidence>
<evidence type="ECO:0000256" key="1">
    <source>
        <dbReference type="ARBA" id="ARBA00022679"/>
    </source>
</evidence>
<dbReference type="GO" id="GO:0003841">
    <property type="term" value="F:1-acylglycerol-3-phosphate O-acyltransferase activity"/>
    <property type="evidence" value="ECO:0007669"/>
    <property type="project" value="TreeGrafter"/>
</dbReference>
<keyword evidence="2 4" id="KW-0012">Acyltransferase</keyword>
<dbReference type="OrthoDB" id="9808424at2"/>
<evidence type="ECO:0000313" key="4">
    <source>
        <dbReference type="EMBL" id="RKS71270.1"/>
    </source>
</evidence>
<reference evidence="4 5" key="1">
    <citation type="submission" date="2018-10" db="EMBL/GenBank/DDBJ databases">
        <title>Genomic Encyclopedia of Archaeal and Bacterial Type Strains, Phase II (KMG-II): from individual species to whole genera.</title>
        <authorList>
            <person name="Goeker M."/>
        </authorList>
    </citation>
    <scope>NUCLEOTIDE SEQUENCE [LARGE SCALE GENOMIC DNA]</scope>
    <source>
        <strain evidence="4 5">RP-AC37</strain>
    </source>
</reference>